<feature type="binding site" evidence="4">
    <location>
        <position position="237"/>
    </location>
    <ligand>
        <name>substrate</name>
    </ligand>
</feature>
<dbReference type="OrthoDB" id="428577at2"/>
<feature type="binding site" evidence="4">
    <location>
        <position position="178"/>
    </location>
    <ligand>
        <name>substrate</name>
    </ligand>
</feature>
<dbReference type="GO" id="GO:0052757">
    <property type="term" value="F:chondroitin hydrolase activity"/>
    <property type="evidence" value="ECO:0007669"/>
    <property type="project" value="TreeGrafter"/>
</dbReference>
<evidence type="ECO:0000313" key="7">
    <source>
        <dbReference type="Proteomes" id="UP000190888"/>
    </source>
</evidence>
<dbReference type="PANTHER" id="PTHR36845:SF1">
    <property type="entry name" value="HYDROLASE, PUTATIVE (AFU_ORTHOLOGUE AFUA_7G05090)-RELATED"/>
    <property type="match status" value="1"/>
</dbReference>
<evidence type="ECO:0000313" key="6">
    <source>
        <dbReference type="EMBL" id="SKA03871.1"/>
    </source>
</evidence>
<comment type="similarity">
    <text evidence="2">Belongs to the glycosyl hydrolase 88 family.</text>
</comment>
<dbReference type="InterPro" id="IPR010905">
    <property type="entry name" value="Glyco_hydro_88"/>
</dbReference>
<dbReference type="InterPro" id="IPR012341">
    <property type="entry name" value="6hp_glycosidase-like_sf"/>
</dbReference>
<feature type="binding site" evidence="4">
    <location>
        <position position="111"/>
    </location>
    <ligand>
        <name>substrate</name>
    </ligand>
</feature>
<gene>
    <name evidence="6" type="ORF">SAMN04488132_108171</name>
</gene>
<accession>A0A1T4QK61</accession>
<feature type="active site" description="Proton donor" evidence="3">
    <location>
        <position position="178"/>
    </location>
</feature>
<dbReference type="InterPro" id="IPR052369">
    <property type="entry name" value="UG_Glycosaminoglycan_Hydrolase"/>
</dbReference>
<dbReference type="SUPFAM" id="SSF48208">
    <property type="entry name" value="Six-hairpin glycosidases"/>
    <property type="match status" value="1"/>
</dbReference>
<keyword evidence="7" id="KW-1185">Reference proteome</keyword>
<dbReference type="STRING" id="413434.SAMN04488132_108171"/>
<dbReference type="InterPro" id="IPR008928">
    <property type="entry name" value="6-hairpin_glycosidase_sf"/>
</dbReference>
<dbReference type="AlphaFoldDB" id="A0A1T4QK61"/>
<evidence type="ECO:0000256" key="2">
    <source>
        <dbReference type="ARBA" id="ARBA00038358"/>
    </source>
</evidence>
<feature type="binding site" evidence="4">
    <location>
        <position position="380"/>
    </location>
    <ligand>
        <name>substrate</name>
    </ligand>
</feature>
<protein>
    <submittedName>
        <fullName evidence="6">Glycosyl Hydrolase Family 88</fullName>
    </submittedName>
</protein>
<proteinExistence type="inferred from homology"/>
<dbReference type="Pfam" id="PF07470">
    <property type="entry name" value="Glyco_hydro_88"/>
    <property type="match status" value="1"/>
</dbReference>
<feature type="binding site" evidence="4">
    <location>
        <position position="253"/>
    </location>
    <ligand>
        <name>substrate</name>
    </ligand>
</feature>
<evidence type="ECO:0000256" key="3">
    <source>
        <dbReference type="PIRSR" id="PIRSR610905-1"/>
    </source>
</evidence>
<organism evidence="6 7">
    <name type="scientific">Sediminibacterium ginsengisoli</name>
    <dbReference type="NCBI Taxonomy" id="413434"/>
    <lineage>
        <taxon>Bacteria</taxon>
        <taxon>Pseudomonadati</taxon>
        <taxon>Bacteroidota</taxon>
        <taxon>Chitinophagia</taxon>
        <taxon>Chitinophagales</taxon>
        <taxon>Chitinophagaceae</taxon>
        <taxon>Sediminibacterium</taxon>
    </lineage>
</organism>
<feature type="active site" description="Nucleophile" evidence="3">
    <location>
        <position position="111"/>
    </location>
</feature>
<evidence type="ECO:0000256" key="1">
    <source>
        <dbReference type="ARBA" id="ARBA00022801"/>
    </source>
</evidence>
<feature type="binding site" evidence="4">
    <location>
        <position position="249"/>
    </location>
    <ligand>
        <name>substrate</name>
    </ligand>
</feature>
<evidence type="ECO:0000256" key="4">
    <source>
        <dbReference type="PIRSR" id="PIRSR610905-2"/>
    </source>
</evidence>
<sequence>MKRLLIAFIGTVALVYNTAAQTSFVKENFTFAGNQLKAMLKEADKNDTLFPRTITAEGNMKGTNKYDWTSGFFPGSLWYTYEYTKDESLKQAAVRWTETLEPVKNFSGHHDLGFMMYCSYGNAYRLTKDERYKDILVQTARSLCTRFDEKVGSIKSWNSFRSFHTADTRRYEFPVIIDNMMNLELLFFASKVTGDPYFRKVALRHAETTMKHHLRNDYSSYHVVCYDSTGKPLIKETAQGYADNSTWARGQSWGIYGFTVMYRETKDKRYLETARKMADHFLNNPSLPADKVPLWDFNVGQEGYVPAENSKARPNSPKFRDASAAAITSSALFELSGYLGTEGKKYRDAAEQMLKSLAGKSYRAEANSNGNFIITHCVGSLPHGFELDVPIVYADYYFLEALKRYNDLIKK</sequence>
<keyword evidence="1 6" id="KW-0378">Hydrolase</keyword>
<dbReference type="Gene3D" id="1.50.10.10">
    <property type="match status" value="1"/>
</dbReference>
<dbReference type="EMBL" id="FUWH01000008">
    <property type="protein sequence ID" value="SKA03871.1"/>
    <property type="molecule type" value="Genomic_DNA"/>
</dbReference>
<name>A0A1T4QK61_9BACT</name>
<dbReference type="GO" id="GO:0000272">
    <property type="term" value="P:polysaccharide catabolic process"/>
    <property type="evidence" value="ECO:0007669"/>
    <property type="project" value="TreeGrafter"/>
</dbReference>
<dbReference type="RefSeq" id="WP_078832092.1">
    <property type="nucleotide sequence ID" value="NZ_FUWH01000008.1"/>
</dbReference>
<feature type="signal peptide" evidence="5">
    <location>
        <begin position="1"/>
        <end position="19"/>
    </location>
</feature>
<dbReference type="PANTHER" id="PTHR36845">
    <property type="entry name" value="HYDROLASE, PUTATIVE (AFU_ORTHOLOGUE AFUA_7G05090)-RELATED"/>
    <property type="match status" value="1"/>
</dbReference>
<keyword evidence="5" id="KW-0732">Signal</keyword>
<reference evidence="6 7" key="1">
    <citation type="submission" date="2017-02" db="EMBL/GenBank/DDBJ databases">
        <authorList>
            <person name="Peterson S.W."/>
        </authorList>
    </citation>
    <scope>NUCLEOTIDE SEQUENCE [LARGE SCALE GENOMIC DNA]</scope>
    <source>
        <strain evidence="6 7">DSM 22335</strain>
    </source>
</reference>
<feature type="chain" id="PRO_5013273096" evidence="5">
    <location>
        <begin position="20"/>
        <end position="411"/>
    </location>
</feature>
<evidence type="ECO:0000256" key="5">
    <source>
        <dbReference type="SAM" id="SignalP"/>
    </source>
</evidence>
<dbReference type="Proteomes" id="UP000190888">
    <property type="component" value="Unassembled WGS sequence"/>
</dbReference>